<keyword evidence="4 9" id="KW-0547">Nucleotide-binding</keyword>
<dbReference type="GO" id="GO:0050684">
    <property type="term" value="P:regulation of mRNA processing"/>
    <property type="evidence" value="ECO:0007669"/>
    <property type="project" value="TreeGrafter"/>
</dbReference>
<dbReference type="EC" id="2.7.11.1" evidence="1"/>
<dbReference type="PANTHER" id="PTHR47634">
    <property type="entry name" value="PROTEIN KINASE DOMAIN-CONTAINING PROTEIN-RELATED"/>
    <property type="match status" value="1"/>
</dbReference>
<gene>
    <name evidence="11" type="ORF">B0T22DRAFT_387713</name>
</gene>
<dbReference type="Proteomes" id="UP001270362">
    <property type="component" value="Unassembled WGS sequence"/>
</dbReference>
<feature type="domain" description="Protein kinase" evidence="10">
    <location>
        <begin position="103"/>
        <end position="450"/>
    </location>
</feature>
<dbReference type="EMBL" id="JAULSO010000006">
    <property type="protein sequence ID" value="KAK3681655.1"/>
    <property type="molecule type" value="Genomic_DNA"/>
</dbReference>
<evidence type="ECO:0000256" key="6">
    <source>
        <dbReference type="ARBA" id="ARBA00022840"/>
    </source>
</evidence>
<dbReference type="GO" id="GO:0000245">
    <property type="term" value="P:spliceosomal complex assembly"/>
    <property type="evidence" value="ECO:0007669"/>
    <property type="project" value="TreeGrafter"/>
</dbReference>
<name>A0AAE1C7L5_9PEZI</name>
<dbReference type="Gene3D" id="1.10.510.10">
    <property type="entry name" value="Transferase(Phosphotransferase) domain 1"/>
    <property type="match status" value="1"/>
</dbReference>
<evidence type="ECO:0000256" key="3">
    <source>
        <dbReference type="ARBA" id="ARBA00022679"/>
    </source>
</evidence>
<protein>
    <recommendedName>
        <fullName evidence="1">non-specific serine/threonine protein kinase</fullName>
        <ecNumber evidence="1">2.7.11.1</ecNumber>
    </recommendedName>
</protein>
<dbReference type="AlphaFoldDB" id="A0AAE1C7L5"/>
<evidence type="ECO:0000256" key="8">
    <source>
        <dbReference type="ARBA" id="ARBA00048679"/>
    </source>
</evidence>
<keyword evidence="2" id="KW-0723">Serine/threonine-protein kinase</keyword>
<dbReference type="InterPro" id="IPR017441">
    <property type="entry name" value="Protein_kinase_ATP_BS"/>
</dbReference>
<dbReference type="PROSITE" id="PS50011">
    <property type="entry name" value="PROTEIN_KINASE_DOM"/>
    <property type="match status" value="1"/>
</dbReference>
<reference evidence="11" key="2">
    <citation type="submission" date="2023-06" db="EMBL/GenBank/DDBJ databases">
        <authorList>
            <consortium name="Lawrence Berkeley National Laboratory"/>
            <person name="Haridas S."/>
            <person name="Hensen N."/>
            <person name="Bonometti L."/>
            <person name="Westerberg I."/>
            <person name="Brannstrom I.O."/>
            <person name="Guillou S."/>
            <person name="Cros-Aarteil S."/>
            <person name="Calhoun S."/>
            <person name="Kuo A."/>
            <person name="Mondo S."/>
            <person name="Pangilinan J."/>
            <person name="Riley R."/>
            <person name="Labutti K."/>
            <person name="Andreopoulos B."/>
            <person name="Lipzen A."/>
            <person name="Chen C."/>
            <person name="Yanf M."/>
            <person name="Daum C."/>
            <person name="Ng V."/>
            <person name="Clum A."/>
            <person name="Steindorff A."/>
            <person name="Ohm R."/>
            <person name="Martin F."/>
            <person name="Silar P."/>
            <person name="Natvig D."/>
            <person name="Lalanne C."/>
            <person name="Gautier V."/>
            <person name="Ament-Velasquez S.L."/>
            <person name="Kruys A."/>
            <person name="Hutchinson M.I."/>
            <person name="Powell A.J."/>
            <person name="Barry K."/>
            <person name="Miller A.N."/>
            <person name="Grigoriev I.V."/>
            <person name="Debuchy R."/>
            <person name="Gladieux P."/>
            <person name="Thoren M.H."/>
            <person name="Johannesson H."/>
        </authorList>
    </citation>
    <scope>NUCLEOTIDE SEQUENCE</scope>
    <source>
        <strain evidence="11">CBS 314.62</strain>
    </source>
</reference>
<dbReference type="PROSITE" id="PS00107">
    <property type="entry name" value="PROTEIN_KINASE_ATP"/>
    <property type="match status" value="1"/>
</dbReference>
<feature type="binding site" evidence="9">
    <location>
        <position position="140"/>
    </location>
    <ligand>
        <name>ATP</name>
        <dbReference type="ChEBI" id="CHEBI:30616"/>
    </ligand>
</feature>
<evidence type="ECO:0000313" key="11">
    <source>
        <dbReference type="EMBL" id="KAK3681655.1"/>
    </source>
</evidence>
<evidence type="ECO:0000256" key="1">
    <source>
        <dbReference type="ARBA" id="ARBA00012513"/>
    </source>
</evidence>
<dbReference type="GO" id="GO:0005524">
    <property type="term" value="F:ATP binding"/>
    <property type="evidence" value="ECO:0007669"/>
    <property type="project" value="UniProtKB-UniRule"/>
</dbReference>
<evidence type="ECO:0000256" key="5">
    <source>
        <dbReference type="ARBA" id="ARBA00022777"/>
    </source>
</evidence>
<evidence type="ECO:0000313" key="12">
    <source>
        <dbReference type="Proteomes" id="UP001270362"/>
    </source>
</evidence>
<dbReference type="GO" id="GO:0004674">
    <property type="term" value="F:protein serine/threonine kinase activity"/>
    <property type="evidence" value="ECO:0007669"/>
    <property type="project" value="UniProtKB-KW"/>
</dbReference>
<dbReference type="SUPFAM" id="SSF56112">
    <property type="entry name" value="Protein kinase-like (PK-like)"/>
    <property type="match status" value="1"/>
</dbReference>
<organism evidence="11 12">
    <name type="scientific">Podospora appendiculata</name>
    <dbReference type="NCBI Taxonomy" id="314037"/>
    <lineage>
        <taxon>Eukaryota</taxon>
        <taxon>Fungi</taxon>
        <taxon>Dikarya</taxon>
        <taxon>Ascomycota</taxon>
        <taxon>Pezizomycotina</taxon>
        <taxon>Sordariomycetes</taxon>
        <taxon>Sordariomycetidae</taxon>
        <taxon>Sordariales</taxon>
        <taxon>Podosporaceae</taxon>
        <taxon>Podospora</taxon>
    </lineage>
</organism>
<dbReference type="PANTHER" id="PTHR47634:SF9">
    <property type="entry name" value="PROTEIN KINASE DOMAIN-CONTAINING PROTEIN-RELATED"/>
    <property type="match status" value="1"/>
</dbReference>
<dbReference type="Pfam" id="PF00069">
    <property type="entry name" value="Pkinase"/>
    <property type="match status" value="1"/>
</dbReference>
<dbReference type="InterPro" id="IPR011009">
    <property type="entry name" value="Kinase-like_dom_sf"/>
</dbReference>
<dbReference type="InterPro" id="IPR051334">
    <property type="entry name" value="SRPK"/>
</dbReference>
<dbReference type="GO" id="GO:0005737">
    <property type="term" value="C:cytoplasm"/>
    <property type="evidence" value="ECO:0007669"/>
    <property type="project" value="TreeGrafter"/>
</dbReference>
<keyword evidence="3" id="KW-0808">Transferase</keyword>
<sequence>MAVCRTALRRLSPRRSIFASPSLPISYPQDQIMKNSKWSLGSISAALGFGTARPRPRSEPRSFPSSGYDIVDRDQLVEEETIPEYKPNHFYSVRLGEVFNARFQAVAKLGYGSSSTIWLARDLEMTANPGRRDHQYVALKIYIHNSVQHRELPFYKRLSEVLPRNHIGAANIRHLQDSFEVTGPHGKHRALVLQVSQMSLRDMDIVFMKGRGFDESFVKSAIKELLQAVDFLHTEVQVVHTDIHPGNLLLGLNDNSLFKALEENEKANPVPRKELSDRTIYLSRLMKPKVGPLLLSDFGEARLGPGPHIGDIMPIMYRAPETLLNIPWSYPVDIWGVGLTAWDLLQGRTLFTARKDDGSLSDGAHLSELIAALGPPPADLLARNRDRALEYWDESEAWGDFVPIPAKRTLDAAESKLQDNTKFLQFMRRTLAWDPSKRPTARELLGDPWLLE</sequence>
<evidence type="ECO:0000256" key="9">
    <source>
        <dbReference type="PROSITE-ProRule" id="PRU10141"/>
    </source>
</evidence>
<dbReference type="GO" id="GO:0005634">
    <property type="term" value="C:nucleus"/>
    <property type="evidence" value="ECO:0007669"/>
    <property type="project" value="TreeGrafter"/>
</dbReference>
<evidence type="ECO:0000256" key="2">
    <source>
        <dbReference type="ARBA" id="ARBA00022527"/>
    </source>
</evidence>
<evidence type="ECO:0000256" key="4">
    <source>
        <dbReference type="ARBA" id="ARBA00022741"/>
    </source>
</evidence>
<keyword evidence="6 9" id="KW-0067">ATP-binding</keyword>
<dbReference type="InterPro" id="IPR000719">
    <property type="entry name" value="Prot_kinase_dom"/>
</dbReference>
<evidence type="ECO:0000259" key="10">
    <source>
        <dbReference type="PROSITE" id="PS50011"/>
    </source>
</evidence>
<reference evidence="11" key="1">
    <citation type="journal article" date="2023" name="Mol. Phylogenet. Evol.">
        <title>Genome-scale phylogeny and comparative genomics of the fungal order Sordariales.</title>
        <authorList>
            <person name="Hensen N."/>
            <person name="Bonometti L."/>
            <person name="Westerberg I."/>
            <person name="Brannstrom I.O."/>
            <person name="Guillou S."/>
            <person name="Cros-Aarteil S."/>
            <person name="Calhoun S."/>
            <person name="Haridas S."/>
            <person name="Kuo A."/>
            <person name="Mondo S."/>
            <person name="Pangilinan J."/>
            <person name="Riley R."/>
            <person name="LaButti K."/>
            <person name="Andreopoulos B."/>
            <person name="Lipzen A."/>
            <person name="Chen C."/>
            <person name="Yan M."/>
            <person name="Daum C."/>
            <person name="Ng V."/>
            <person name="Clum A."/>
            <person name="Steindorff A."/>
            <person name="Ohm R.A."/>
            <person name="Martin F."/>
            <person name="Silar P."/>
            <person name="Natvig D.O."/>
            <person name="Lalanne C."/>
            <person name="Gautier V."/>
            <person name="Ament-Velasquez S.L."/>
            <person name="Kruys A."/>
            <person name="Hutchinson M.I."/>
            <person name="Powell A.J."/>
            <person name="Barry K."/>
            <person name="Miller A.N."/>
            <person name="Grigoriev I.V."/>
            <person name="Debuchy R."/>
            <person name="Gladieux P."/>
            <person name="Hiltunen Thoren M."/>
            <person name="Johannesson H."/>
        </authorList>
    </citation>
    <scope>NUCLEOTIDE SEQUENCE</scope>
    <source>
        <strain evidence="11">CBS 314.62</strain>
    </source>
</reference>
<dbReference type="Gene3D" id="3.30.200.20">
    <property type="entry name" value="Phosphorylase Kinase, domain 1"/>
    <property type="match status" value="1"/>
</dbReference>
<dbReference type="SMART" id="SM00220">
    <property type="entry name" value="S_TKc"/>
    <property type="match status" value="1"/>
</dbReference>
<keyword evidence="5 11" id="KW-0418">Kinase</keyword>
<comment type="caution">
    <text evidence="11">The sequence shown here is derived from an EMBL/GenBank/DDBJ whole genome shotgun (WGS) entry which is preliminary data.</text>
</comment>
<comment type="catalytic activity">
    <reaction evidence="8">
        <text>L-seryl-[protein] + ATP = O-phospho-L-seryl-[protein] + ADP + H(+)</text>
        <dbReference type="Rhea" id="RHEA:17989"/>
        <dbReference type="Rhea" id="RHEA-COMP:9863"/>
        <dbReference type="Rhea" id="RHEA-COMP:11604"/>
        <dbReference type="ChEBI" id="CHEBI:15378"/>
        <dbReference type="ChEBI" id="CHEBI:29999"/>
        <dbReference type="ChEBI" id="CHEBI:30616"/>
        <dbReference type="ChEBI" id="CHEBI:83421"/>
        <dbReference type="ChEBI" id="CHEBI:456216"/>
        <dbReference type="EC" id="2.7.11.1"/>
    </reaction>
</comment>
<comment type="catalytic activity">
    <reaction evidence="7">
        <text>L-threonyl-[protein] + ATP = O-phospho-L-threonyl-[protein] + ADP + H(+)</text>
        <dbReference type="Rhea" id="RHEA:46608"/>
        <dbReference type="Rhea" id="RHEA-COMP:11060"/>
        <dbReference type="Rhea" id="RHEA-COMP:11605"/>
        <dbReference type="ChEBI" id="CHEBI:15378"/>
        <dbReference type="ChEBI" id="CHEBI:30013"/>
        <dbReference type="ChEBI" id="CHEBI:30616"/>
        <dbReference type="ChEBI" id="CHEBI:61977"/>
        <dbReference type="ChEBI" id="CHEBI:456216"/>
        <dbReference type="EC" id="2.7.11.1"/>
    </reaction>
</comment>
<keyword evidence="12" id="KW-1185">Reference proteome</keyword>
<proteinExistence type="predicted"/>
<accession>A0AAE1C7L5</accession>
<evidence type="ECO:0000256" key="7">
    <source>
        <dbReference type="ARBA" id="ARBA00047899"/>
    </source>
</evidence>